<evidence type="ECO:0000256" key="1">
    <source>
        <dbReference type="SAM" id="MobiDB-lite"/>
    </source>
</evidence>
<protein>
    <submittedName>
        <fullName evidence="2">Uncharacterized protein</fullName>
    </submittedName>
</protein>
<evidence type="ECO:0000313" key="2">
    <source>
        <dbReference type="EMBL" id="SFV49817.1"/>
    </source>
</evidence>
<name>A0A1W1B8K8_9ZZZZ</name>
<dbReference type="AlphaFoldDB" id="A0A1W1B8K8"/>
<dbReference type="EMBL" id="FPHC01000001">
    <property type="protein sequence ID" value="SFV49817.1"/>
    <property type="molecule type" value="Genomic_DNA"/>
</dbReference>
<reference evidence="2" key="1">
    <citation type="submission" date="2016-10" db="EMBL/GenBank/DDBJ databases">
        <authorList>
            <person name="de Groot N.N."/>
        </authorList>
    </citation>
    <scope>NUCLEOTIDE SEQUENCE</scope>
</reference>
<proteinExistence type="predicted"/>
<sequence length="402" mass="47109">MDTSTDKYEDSHPDSRAKNHEDTENIVEEQPKREFPNPCNDPELKNQKEWKEYCKRKRYNDKLEAQQKQKELEEEESRKRAEEEYQESLRRWEDETRRENERLAKEFKKQRDEWRERQKRYDKEENEKIANELKKRREFQKQQQLNVKFINKFTPLDEWHDAYKRIKKLDKTKDTKKAKKIYNAYKKIYYDSEQIKEQGKAEYQNAKANEIGKKAKYVKTIKDTALTINKGLAKLDPTGTGDKIVTTMEHTYAAIEGAEKGGASGAIVKVMDLHTNGIATDTVDTAQDYHDLHTKGIKLNSDEKFYDKDGNRVTKIKSGEKTYATDKGDKGESKEFSLMDRVEKKTIKKLDDTYNPQTKINGVVENIKSGIVEGDFNKVANGVMDAKDLKDDLVGRFTDEEE</sequence>
<feature type="region of interest" description="Disordered" evidence="1">
    <location>
        <begin position="1"/>
        <end position="47"/>
    </location>
</feature>
<feature type="region of interest" description="Disordered" evidence="1">
    <location>
        <begin position="61"/>
        <end position="100"/>
    </location>
</feature>
<gene>
    <name evidence="2" type="ORF">MNB_SV-6-476</name>
</gene>
<accession>A0A1W1B8K8</accession>
<feature type="compositionally biased region" description="Basic and acidic residues" evidence="1">
    <location>
        <begin position="1"/>
        <end position="35"/>
    </location>
</feature>
<organism evidence="2">
    <name type="scientific">hydrothermal vent metagenome</name>
    <dbReference type="NCBI Taxonomy" id="652676"/>
    <lineage>
        <taxon>unclassified sequences</taxon>
        <taxon>metagenomes</taxon>
        <taxon>ecological metagenomes</taxon>
    </lineage>
</organism>